<evidence type="ECO:0000313" key="2">
    <source>
        <dbReference type="EMBL" id="KAG0016753.1"/>
    </source>
</evidence>
<protein>
    <recommendedName>
        <fullName evidence="1">DUF6589 domain-containing protein</fullName>
    </recommendedName>
</protein>
<name>A0A9P6T121_9FUNG</name>
<reference evidence="2" key="1">
    <citation type="journal article" date="2020" name="Fungal Divers.">
        <title>Resolving the Mortierellaceae phylogeny through synthesis of multi-gene phylogenetics and phylogenomics.</title>
        <authorList>
            <person name="Vandepol N."/>
            <person name="Liber J."/>
            <person name="Desiro A."/>
            <person name="Na H."/>
            <person name="Kennedy M."/>
            <person name="Barry K."/>
            <person name="Grigoriev I.V."/>
            <person name="Miller A.N."/>
            <person name="O'Donnell K."/>
            <person name="Stajich J.E."/>
            <person name="Bonito G."/>
        </authorList>
    </citation>
    <scope>NUCLEOTIDE SEQUENCE</scope>
    <source>
        <strain evidence="2">NRRL 2769</strain>
    </source>
</reference>
<dbReference type="Pfam" id="PF20231">
    <property type="entry name" value="DUF6589"/>
    <property type="match status" value="1"/>
</dbReference>
<evidence type="ECO:0000313" key="3">
    <source>
        <dbReference type="Proteomes" id="UP000703661"/>
    </source>
</evidence>
<comment type="caution">
    <text evidence="2">The sequence shown here is derived from an EMBL/GenBank/DDBJ whole genome shotgun (WGS) entry which is preliminary data.</text>
</comment>
<evidence type="ECO:0000259" key="1">
    <source>
        <dbReference type="Pfam" id="PF20231"/>
    </source>
</evidence>
<sequence length="168" mass="19117">MSSWLINTTGTEDGWIPADMYQEHNNLLTKVIYSAKGSNLTHEVLEKKISTNIRTFDEVMSTMMTEFGVPKRSSKHSTVRADEEIEKLVKTLRDNGNLDRVPAVEERTKPMVDLFGLGMIKLAHSKRLDDFKRQNQDVGLESYGGPSDSEDFVHSTILDADDYIENYE</sequence>
<dbReference type="InterPro" id="IPR046496">
    <property type="entry name" value="DUF6589"/>
</dbReference>
<dbReference type="Proteomes" id="UP000703661">
    <property type="component" value="Unassembled WGS sequence"/>
</dbReference>
<dbReference type="EMBL" id="JAAAID010000505">
    <property type="protein sequence ID" value="KAG0016753.1"/>
    <property type="molecule type" value="Genomic_DNA"/>
</dbReference>
<feature type="domain" description="DUF6589" evidence="1">
    <location>
        <begin position="2"/>
        <end position="76"/>
    </location>
</feature>
<gene>
    <name evidence="2" type="ORF">BGZ80_008954</name>
</gene>
<keyword evidence="3" id="KW-1185">Reference proteome</keyword>
<organism evidence="2 3">
    <name type="scientific">Entomortierella chlamydospora</name>
    <dbReference type="NCBI Taxonomy" id="101097"/>
    <lineage>
        <taxon>Eukaryota</taxon>
        <taxon>Fungi</taxon>
        <taxon>Fungi incertae sedis</taxon>
        <taxon>Mucoromycota</taxon>
        <taxon>Mortierellomycotina</taxon>
        <taxon>Mortierellomycetes</taxon>
        <taxon>Mortierellales</taxon>
        <taxon>Mortierellaceae</taxon>
        <taxon>Entomortierella</taxon>
    </lineage>
</organism>
<proteinExistence type="predicted"/>
<dbReference type="OrthoDB" id="2496395at2759"/>
<accession>A0A9P6T121</accession>
<dbReference type="AlphaFoldDB" id="A0A9P6T121"/>